<dbReference type="GO" id="GO:0019843">
    <property type="term" value="F:rRNA binding"/>
    <property type="evidence" value="ECO:0007669"/>
    <property type="project" value="UniProtKB-KW"/>
</dbReference>
<feature type="active site" evidence="9">
    <location>
        <position position="59"/>
    </location>
</feature>
<evidence type="ECO:0000256" key="8">
    <source>
        <dbReference type="ARBA" id="ARBA00022884"/>
    </source>
</evidence>
<sequence>MSIFLKDEIMEDIAALENSLGYSFKSNSFLLRALTHSSYLNDGTNEGTEYNEKLEFIGDSVLELIVREYSVGEFSDEDVGSISKFKSMIVSDKFLSRVGKLIELGNFLLLGKGEEISGGRRRDSIVAAALEAVIGAIYLDGGLEEARTFVLEKIIKNLDSFGFLEMSDYKSKLQEVVQKEYGTFPVYILAEQTGPVHDKTFRISLEVNKNPVSHGIGKSIKEAEQMAAKEALEKMGIK</sequence>
<accession>A0A1F7RW00</accession>
<comment type="subunit">
    <text evidence="9">Homodimer.</text>
</comment>
<keyword evidence="4 9" id="KW-0507">mRNA processing</keyword>
<keyword evidence="3 9" id="KW-0698">rRNA processing</keyword>
<evidence type="ECO:0000313" key="12">
    <source>
        <dbReference type="EMBL" id="OGL45228.1"/>
    </source>
</evidence>
<dbReference type="SMART" id="SM00535">
    <property type="entry name" value="RIBOc"/>
    <property type="match status" value="1"/>
</dbReference>
<dbReference type="GO" id="GO:0004525">
    <property type="term" value="F:ribonuclease III activity"/>
    <property type="evidence" value="ECO:0007669"/>
    <property type="project" value="UniProtKB-UniRule"/>
</dbReference>
<dbReference type="Gene3D" id="1.10.1520.10">
    <property type="entry name" value="Ribonuclease III domain"/>
    <property type="match status" value="1"/>
</dbReference>
<evidence type="ECO:0000259" key="10">
    <source>
        <dbReference type="PROSITE" id="PS50137"/>
    </source>
</evidence>
<evidence type="ECO:0000256" key="3">
    <source>
        <dbReference type="ARBA" id="ARBA00022552"/>
    </source>
</evidence>
<comment type="cofactor">
    <cofactor evidence="9">
        <name>Mg(2+)</name>
        <dbReference type="ChEBI" id="CHEBI:18420"/>
    </cofactor>
</comment>
<dbReference type="HAMAP" id="MF_00104">
    <property type="entry name" value="RNase_III"/>
    <property type="match status" value="1"/>
</dbReference>
<keyword evidence="7 9" id="KW-0378">Hydrolase</keyword>
<dbReference type="InterPro" id="IPR036389">
    <property type="entry name" value="RNase_III_sf"/>
</dbReference>
<dbReference type="GO" id="GO:0046872">
    <property type="term" value="F:metal ion binding"/>
    <property type="evidence" value="ECO:0007669"/>
    <property type="project" value="UniProtKB-KW"/>
</dbReference>
<feature type="binding site" evidence="9">
    <location>
        <position position="131"/>
    </location>
    <ligand>
        <name>Mg(2+)</name>
        <dbReference type="ChEBI" id="CHEBI:18420"/>
    </ligand>
</feature>
<dbReference type="InterPro" id="IPR011907">
    <property type="entry name" value="RNase_III"/>
</dbReference>
<feature type="domain" description="DRBM" evidence="10">
    <location>
        <begin position="168"/>
        <end position="237"/>
    </location>
</feature>
<comment type="function">
    <text evidence="9">Digests double-stranded RNA. Involved in the processing of primary rRNA transcript to yield the immediate precursors to the large and small rRNAs (23S and 16S). Processes some mRNAs, and tRNAs when they are encoded in the rRNA operon. Processes pre-crRNA and tracrRNA of type II CRISPR loci if present in the organism.</text>
</comment>
<dbReference type="InterPro" id="IPR000999">
    <property type="entry name" value="RNase_III_dom"/>
</dbReference>
<dbReference type="Pfam" id="PF14622">
    <property type="entry name" value="Ribonucleas_3_3"/>
    <property type="match status" value="1"/>
</dbReference>
<comment type="similarity">
    <text evidence="2">Belongs to the ribonuclease III family.</text>
</comment>
<dbReference type="GO" id="GO:0005737">
    <property type="term" value="C:cytoplasm"/>
    <property type="evidence" value="ECO:0007669"/>
    <property type="project" value="UniProtKB-SubCell"/>
</dbReference>
<evidence type="ECO:0000256" key="4">
    <source>
        <dbReference type="ARBA" id="ARBA00022664"/>
    </source>
</evidence>
<evidence type="ECO:0000256" key="9">
    <source>
        <dbReference type="HAMAP-Rule" id="MF_00104"/>
    </source>
</evidence>
<comment type="subcellular location">
    <subcellularLocation>
        <location evidence="9">Cytoplasm</location>
    </subcellularLocation>
</comment>
<dbReference type="Proteomes" id="UP000178435">
    <property type="component" value="Unassembled WGS sequence"/>
</dbReference>
<feature type="binding site" evidence="9">
    <location>
        <position position="55"/>
    </location>
    <ligand>
        <name>Mg(2+)</name>
        <dbReference type="ChEBI" id="CHEBI:18420"/>
    </ligand>
</feature>
<keyword evidence="8 9" id="KW-0694">RNA-binding</keyword>
<dbReference type="Gene3D" id="3.30.160.20">
    <property type="match status" value="1"/>
</dbReference>
<protein>
    <recommendedName>
        <fullName evidence="9">Ribonuclease 3</fullName>
        <ecNumber evidence="9">3.1.26.3</ecNumber>
    </recommendedName>
    <alternativeName>
        <fullName evidence="9">Ribonuclease III</fullName>
        <shortName evidence="9">RNase III</shortName>
    </alternativeName>
</protein>
<evidence type="ECO:0000256" key="1">
    <source>
        <dbReference type="ARBA" id="ARBA00000109"/>
    </source>
</evidence>
<evidence type="ECO:0000259" key="11">
    <source>
        <dbReference type="PROSITE" id="PS50142"/>
    </source>
</evidence>
<dbReference type="EC" id="3.1.26.3" evidence="9"/>
<name>A0A1F7RW00_9BACT</name>
<evidence type="ECO:0000256" key="2">
    <source>
        <dbReference type="ARBA" id="ARBA00010183"/>
    </source>
</evidence>
<organism evidence="12 13">
    <name type="scientific">Candidatus Schekmanbacteria bacterium RBG_16_38_11</name>
    <dbReference type="NCBI Taxonomy" id="1817880"/>
    <lineage>
        <taxon>Bacteria</taxon>
        <taxon>Candidatus Schekmaniibacteriota</taxon>
    </lineage>
</organism>
<dbReference type="PANTHER" id="PTHR11207">
    <property type="entry name" value="RIBONUCLEASE III"/>
    <property type="match status" value="1"/>
</dbReference>
<dbReference type="Pfam" id="PF00035">
    <property type="entry name" value="dsrm"/>
    <property type="match status" value="1"/>
</dbReference>
<evidence type="ECO:0000256" key="7">
    <source>
        <dbReference type="ARBA" id="ARBA00022801"/>
    </source>
</evidence>
<comment type="caution">
    <text evidence="12">The sequence shown here is derived from an EMBL/GenBank/DDBJ whole genome shotgun (WGS) entry which is preliminary data.</text>
</comment>
<dbReference type="GO" id="GO:0010468">
    <property type="term" value="P:regulation of gene expression"/>
    <property type="evidence" value="ECO:0007669"/>
    <property type="project" value="TreeGrafter"/>
</dbReference>
<dbReference type="FunFam" id="1.10.1520.10:FF:000001">
    <property type="entry name" value="Ribonuclease 3"/>
    <property type="match status" value="1"/>
</dbReference>
<dbReference type="NCBIfam" id="TIGR02191">
    <property type="entry name" value="RNaseIII"/>
    <property type="match status" value="1"/>
</dbReference>
<dbReference type="PANTHER" id="PTHR11207:SF0">
    <property type="entry name" value="RIBONUCLEASE 3"/>
    <property type="match status" value="1"/>
</dbReference>
<dbReference type="EMBL" id="MGDF01000103">
    <property type="protein sequence ID" value="OGL45228.1"/>
    <property type="molecule type" value="Genomic_DNA"/>
</dbReference>
<evidence type="ECO:0000256" key="6">
    <source>
        <dbReference type="ARBA" id="ARBA00022759"/>
    </source>
</evidence>
<evidence type="ECO:0000256" key="5">
    <source>
        <dbReference type="ARBA" id="ARBA00022722"/>
    </source>
</evidence>
<dbReference type="CDD" id="cd00593">
    <property type="entry name" value="RIBOc"/>
    <property type="match status" value="1"/>
</dbReference>
<keyword evidence="9" id="KW-0819">tRNA processing</keyword>
<evidence type="ECO:0000313" key="13">
    <source>
        <dbReference type="Proteomes" id="UP000178435"/>
    </source>
</evidence>
<dbReference type="SUPFAM" id="SSF54768">
    <property type="entry name" value="dsRNA-binding domain-like"/>
    <property type="match status" value="1"/>
</dbReference>
<comment type="catalytic activity">
    <reaction evidence="1 9">
        <text>Endonucleolytic cleavage to 5'-phosphomonoester.</text>
        <dbReference type="EC" id="3.1.26.3"/>
    </reaction>
</comment>
<dbReference type="AlphaFoldDB" id="A0A1F7RW00"/>
<keyword evidence="9" id="KW-0699">rRNA-binding</keyword>
<dbReference type="GO" id="GO:0008033">
    <property type="term" value="P:tRNA processing"/>
    <property type="evidence" value="ECO:0007669"/>
    <property type="project" value="UniProtKB-KW"/>
</dbReference>
<keyword evidence="9" id="KW-0460">Magnesium</keyword>
<dbReference type="InterPro" id="IPR014720">
    <property type="entry name" value="dsRBD_dom"/>
</dbReference>
<gene>
    <name evidence="9" type="primary">rnc</name>
    <name evidence="12" type="ORF">A2149_08570</name>
</gene>
<reference evidence="12 13" key="1">
    <citation type="journal article" date="2016" name="Nat. Commun.">
        <title>Thousands of microbial genomes shed light on interconnected biogeochemical processes in an aquifer system.</title>
        <authorList>
            <person name="Anantharaman K."/>
            <person name="Brown C.T."/>
            <person name="Hug L.A."/>
            <person name="Sharon I."/>
            <person name="Castelle C.J."/>
            <person name="Probst A.J."/>
            <person name="Thomas B.C."/>
            <person name="Singh A."/>
            <person name="Wilkins M.J."/>
            <person name="Karaoz U."/>
            <person name="Brodie E.L."/>
            <person name="Williams K.H."/>
            <person name="Hubbard S.S."/>
            <person name="Banfield J.F."/>
        </authorList>
    </citation>
    <scope>NUCLEOTIDE SEQUENCE [LARGE SCALE GENOMIC DNA]</scope>
</reference>
<proteinExistence type="inferred from homology"/>
<dbReference type="GO" id="GO:0003725">
    <property type="term" value="F:double-stranded RNA binding"/>
    <property type="evidence" value="ECO:0007669"/>
    <property type="project" value="TreeGrafter"/>
</dbReference>
<dbReference type="CDD" id="cd10845">
    <property type="entry name" value="DSRM_RNAse_III_family"/>
    <property type="match status" value="1"/>
</dbReference>
<dbReference type="SUPFAM" id="SSF69065">
    <property type="entry name" value="RNase III domain-like"/>
    <property type="match status" value="1"/>
</dbReference>
<dbReference type="GO" id="GO:0006397">
    <property type="term" value="P:mRNA processing"/>
    <property type="evidence" value="ECO:0007669"/>
    <property type="project" value="UniProtKB-UniRule"/>
</dbReference>
<dbReference type="SMART" id="SM00358">
    <property type="entry name" value="DSRM"/>
    <property type="match status" value="1"/>
</dbReference>
<keyword evidence="9" id="KW-0479">Metal-binding</keyword>
<dbReference type="PROSITE" id="PS50137">
    <property type="entry name" value="DS_RBD"/>
    <property type="match status" value="1"/>
</dbReference>
<feature type="active site" evidence="9">
    <location>
        <position position="131"/>
    </location>
</feature>
<dbReference type="GO" id="GO:0006364">
    <property type="term" value="P:rRNA processing"/>
    <property type="evidence" value="ECO:0007669"/>
    <property type="project" value="UniProtKB-UniRule"/>
</dbReference>
<dbReference type="PROSITE" id="PS50142">
    <property type="entry name" value="RNASE_3_2"/>
    <property type="match status" value="1"/>
</dbReference>
<feature type="domain" description="RNase III" evidence="11">
    <location>
        <begin position="13"/>
        <end position="142"/>
    </location>
</feature>
<keyword evidence="6 9" id="KW-0255">Endonuclease</keyword>
<keyword evidence="9" id="KW-0963">Cytoplasm</keyword>
<comment type="caution">
    <text evidence="9">Lacks conserved residue(s) required for the propagation of feature annotation.</text>
</comment>
<keyword evidence="5 9" id="KW-0540">Nuclease</keyword>